<dbReference type="InterPro" id="IPR042001">
    <property type="entry name" value="Sortase_F"/>
</dbReference>
<evidence type="ECO:0000256" key="1">
    <source>
        <dbReference type="ARBA" id="ARBA00022801"/>
    </source>
</evidence>
<dbReference type="CDD" id="cd05829">
    <property type="entry name" value="Sortase_F"/>
    <property type="match status" value="1"/>
</dbReference>
<accession>A0ABS1VJ08</accession>
<dbReference type="EMBL" id="JAENHO010000001">
    <property type="protein sequence ID" value="MBL7253456.1"/>
    <property type="molecule type" value="Genomic_DNA"/>
</dbReference>
<sequence length="234" mass="24479">MTRPRTFALVIAALLAIAGAAAIAVGRHEQPAAEPPRSAPPSASTTKSPATKRPETGTDELTRGTLLPTSAPTRVRIPALHVDEPVTGLGQNPDGSMQVPTDARTVGWYTEAPTPGSLGPAVLAGHVNYHGTDGTFARLSTLHPGDQVEVTRQDGVTAVFAITRVDRYAKDRFPADAVYGAIDHAGLRLITCGGDFDDRTGHYVDNIVAYAELRTAVGRSRAGRSQPARSAAAA</sequence>
<proteinExistence type="predicted"/>
<feature type="chain" id="PRO_5046384869" evidence="3">
    <location>
        <begin position="24"/>
        <end position="234"/>
    </location>
</feature>
<evidence type="ECO:0000256" key="2">
    <source>
        <dbReference type="SAM" id="MobiDB-lite"/>
    </source>
</evidence>
<keyword evidence="5" id="KW-1185">Reference proteome</keyword>
<dbReference type="Proteomes" id="UP000598996">
    <property type="component" value="Unassembled WGS sequence"/>
</dbReference>
<evidence type="ECO:0000313" key="4">
    <source>
        <dbReference type="EMBL" id="MBL7253456.1"/>
    </source>
</evidence>
<keyword evidence="3" id="KW-0732">Signal</keyword>
<dbReference type="RefSeq" id="WP_202989808.1">
    <property type="nucleotide sequence ID" value="NZ_JAENHO010000001.1"/>
</dbReference>
<protein>
    <submittedName>
        <fullName evidence="4">Class F sortase</fullName>
    </submittedName>
</protein>
<feature type="region of interest" description="Disordered" evidence="2">
    <location>
        <begin position="28"/>
        <end position="77"/>
    </location>
</feature>
<dbReference type="Gene3D" id="2.40.260.10">
    <property type="entry name" value="Sortase"/>
    <property type="match status" value="1"/>
</dbReference>
<feature type="signal peptide" evidence="3">
    <location>
        <begin position="1"/>
        <end position="23"/>
    </location>
</feature>
<reference evidence="4 5" key="1">
    <citation type="submission" date="2021-01" db="EMBL/GenBank/DDBJ databases">
        <title>Actinoplanes sp. nov. LDG1-01 isolated from lichen.</title>
        <authorList>
            <person name="Saeng-In P."/>
            <person name="Phongsopitanun W."/>
            <person name="Kanchanasin P."/>
            <person name="Yuki M."/>
            <person name="Kudo T."/>
            <person name="Ohkuma M."/>
            <person name="Tanasupawat S."/>
        </authorList>
    </citation>
    <scope>NUCLEOTIDE SEQUENCE [LARGE SCALE GENOMIC DNA]</scope>
    <source>
        <strain evidence="4 5">LDG1-01</strain>
    </source>
</reference>
<gene>
    <name evidence="4" type="ORF">JKJ07_03940</name>
</gene>
<name>A0ABS1VJ08_9ACTN</name>
<organism evidence="4 5">
    <name type="scientific">Paractinoplanes lichenicola</name>
    <dbReference type="NCBI Taxonomy" id="2802976"/>
    <lineage>
        <taxon>Bacteria</taxon>
        <taxon>Bacillati</taxon>
        <taxon>Actinomycetota</taxon>
        <taxon>Actinomycetes</taxon>
        <taxon>Micromonosporales</taxon>
        <taxon>Micromonosporaceae</taxon>
        <taxon>Paractinoplanes</taxon>
    </lineage>
</organism>
<dbReference type="InterPro" id="IPR023365">
    <property type="entry name" value="Sortase_dom-sf"/>
</dbReference>
<keyword evidence="1" id="KW-0378">Hydrolase</keyword>
<comment type="caution">
    <text evidence="4">The sequence shown here is derived from an EMBL/GenBank/DDBJ whole genome shotgun (WGS) entry which is preliminary data.</text>
</comment>
<evidence type="ECO:0000256" key="3">
    <source>
        <dbReference type="SAM" id="SignalP"/>
    </source>
</evidence>
<dbReference type="SUPFAM" id="SSF63817">
    <property type="entry name" value="Sortase"/>
    <property type="match status" value="1"/>
</dbReference>
<feature type="compositionally biased region" description="Basic and acidic residues" evidence="2">
    <location>
        <begin position="52"/>
        <end position="62"/>
    </location>
</feature>
<dbReference type="NCBIfam" id="NF033748">
    <property type="entry name" value="class_F_sortase"/>
    <property type="match status" value="1"/>
</dbReference>
<feature type="compositionally biased region" description="Low complexity" evidence="2">
    <location>
        <begin position="40"/>
        <end position="51"/>
    </location>
</feature>
<dbReference type="InterPro" id="IPR005754">
    <property type="entry name" value="Sortase"/>
</dbReference>
<evidence type="ECO:0000313" key="5">
    <source>
        <dbReference type="Proteomes" id="UP000598996"/>
    </source>
</evidence>
<dbReference type="Pfam" id="PF04203">
    <property type="entry name" value="Sortase"/>
    <property type="match status" value="1"/>
</dbReference>